<name>A0A7K0C9S7_9ACTN</name>
<keyword evidence="1" id="KW-0723">Serine/threonine-protein kinase</keyword>
<dbReference type="CDD" id="cd16936">
    <property type="entry name" value="HATPase_RsbW-like"/>
    <property type="match status" value="1"/>
</dbReference>
<dbReference type="InterPro" id="IPR050267">
    <property type="entry name" value="Anti-sigma-factor_SerPK"/>
</dbReference>
<dbReference type="AlphaFoldDB" id="A0A7K0C9S7"/>
<accession>A0A7K0C9S7</accession>
<evidence type="ECO:0000259" key="2">
    <source>
        <dbReference type="Pfam" id="PF13581"/>
    </source>
</evidence>
<evidence type="ECO:0000256" key="1">
    <source>
        <dbReference type="ARBA" id="ARBA00022527"/>
    </source>
</evidence>
<keyword evidence="4" id="KW-1185">Reference proteome</keyword>
<feature type="domain" description="Histidine kinase/HSP90-like ATPase" evidence="2">
    <location>
        <begin position="11"/>
        <end position="133"/>
    </location>
</feature>
<evidence type="ECO:0000313" key="3">
    <source>
        <dbReference type="EMBL" id="MQY10146.1"/>
    </source>
</evidence>
<dbReference type="Proteomes" id="UP000466345">
    <property type="component" value="Unassembled WGS sequence"/>
</dbReference>
<dbReference type="GO" id="GO:0004674">
    <property type="term" value="F:protein serine/threonine kinase activity"/>
    <property type="evidence" value="ECO:0007669"/>
    <property type="project" value="UniProtKB-KW"/>
</dbReference>
<dbReference type="SUPFAM" id="SSF55874">
    <property type="entry name" value="ATPase domain of HSP90 chaperone/DNA topoisomerase II/histidine kinase"/>
    <property type="match status" value="1"/>
</dbReference>
<gene>
    <name evidence="3" type="ORF">SRB5_02520</name>
</gene>
<dbReference type="InterPro" id="IPR003594">
    <property type="entry name" value="HATPase_dom"/>
</dbReference>
<dbReference type="RefSeq" id="WP_153449860.1">
    <property type="nucleotide sequence ID" value="NZ_WEGJ01000001.1"/>
</dbReference>
<dbReference type="PANTHER" id="PTHR35526">
    <property type="entry name" value="ANTI-SIGMA-F FACTOR RSBW-RELATED"/>
    <property type="match status" value="1"/>
</dbReference>
<protein>
    <recommendedName>
        <fullName evidence="2">Histidine kinase/HSP90-like ATPase domain-containing protein</fullName>
    </recommendedName>
</protein>
<dbReference type="Gene3D" id="3.30.565.10">
    <property type="entry name" value="Histidine kinase-like ATPase, C-terminal domain"/>
    <property type="match status" value="1"/>
</dbReference>
<reference evidence="3 4" key="1">
    <citation type="submission" date="2019-10" db="EMBL/GenBank/DDBJ databases">
        <title>Streptomyces smaragdinus sp. nov. and Streptomyces fabii sp. nov., isolated from the gut of fungus growing-termite Macrotermes natalensis.</title>
        <authorList>
            <person name="Schwitalla J."/>
            <person name="Benndorf R."/>
            <person name="Martin K."/>
            <person name="De Beer W."/>
            <person name="Kaster A.-K."/>
            <person name="Vollmers J."/>
            <person name="Poulsen M."/>
            <person name="Beemelmanns C."/>
        </authorList>
    </citation>
    <scope>NUCLEOTIDE SEQUENCE [LARGE SCALE GENOMIC DNA]</scope>
    <source>
        <strain evidence="3 4">RB5</strain>
    </source>
</reference>
<dbReference type="EMBL" id="WEGJ01000001">
    <property type="protein sequence ID" value="MQY10146.1"/>
    <property type="molecule type" value="Genomic_DNA"/>
</dbReference>
<keyword evidence="1" id="KW-0808">Transferase</keyword>
<dbReference type="InterPro" id="IPR036890">
    <property type="entry name" value="HATPase_C_sf"/>
</dbReference>
<evidence type="ECO:0000313" key="4">
    <source>
        <dbReference type="Proteomes" id="UP000466345"/>
    </source>
</evidence>
<keyword evidence="1" id="KW-0418">Kinase</keyword>
<sequence>MVADKSVSLALPSTAASVREARGFAVRVLTDWGLPEDSETVHTVRLIVSELATNAVLHTCGQSPTFTVCVHVNPGKTLIVGVTDSHPRFPRHPSPAEAEDNGRGMDIVRSLTTAHAGRLTVLPTEAGGKTVRVVLSWPSSPGGVRIGPVDEAGNTRVHTPAQ</sequence>
<dbReference type="PANTHER" id="PTHR35526:SF3">
    <property type="entry name" value="ANTI-SIGMA-F FACTOR RSBW"/>
    <property type="match status" value="1"/>
</dbReference>
<organism evidence="3 4">
    <name type="scientific">Streptomyces smaragdinus</name>
    <dbReference type="NCBI Taxonomy" id="2585196"/>
    <lineage>
        <taxon>Bacteria</taxon>
        <taxon>Bacillati</taxon>
        <taxon>Actinomycetota</taxon>
        <taxon>Actinomycetes</taxon>
        <taxon>Kitasatosporales</taxon>
        <taxon>Streptomycetaceae</taxon>
        <taxon>Streptomyces</taxon>
    </lineage>
</organism>
<dbReference type="Pfam" id="PF13581">
    <property type="entry name" value="HATPase_c_2"/>
    <property type="match status" value="1"/>
</dbReference>
<dbReference type="OrthoDB" id="4278662at2"/>
<comment type="caution">
    <text evidence="3">The sequence shown here is derived from an EMBL/GenBank/DDBJ whole genome shotgun (WGS) entry which is preliminary data.</text>
</comment>
<proteinExistence type="predicted"/>